<organism evidence="4 5">
    <name type="scientific">[Candida] railenensis</name>
    <dbReference type="NCBI Taxonomy" id="45579"/>
    <lineage>
        <taxon>Eukaryota</taxon>
        <taxon>Fungi</taxon>
        <taxon>Dikarya</taxon>
        <taxon>Ascomycota</taxon>
        <taxon>Saccharomycotina</taxon>
        <taxon>Pichiomycetes</taxon>
        <taxon>Debaryomycetaceae</taxon>
        <taxon>Kurtzmaniella</taxon>
    </lineage>
</organism>
<dbReference type="OrthoDB" id="299997at2759"/>
<evidence type="ECO:0000259" key="3">
    <source>
        <dbReference type="PROSITE" id="PS50089"/>
    </source>
</evidence>
<dbReference type="EMBL" id="CAKXYY010000004">
    <property type="protein sequence ID" value="CAH2351809.1"/>
    <property type="molecule type" value="Genomic_DNA"/>
</dbReference>
<keyword evidence="1" id="KW-0862">Zinc</keyword>
<evidence type="ECO:0000313" key="5">
    <source>
        <dbReference type="Proteomes" id="UP000837801"/>
    </source>
</evidence>
<dbReference type="Proteomes" id="UP000837801">
    <property type="component" value="Unassembled WGS sequence"/>
</dbReference>
<keyword evidence="5" id="KW-1185">Reference proteome</keyword>
<proteinExistence type="predicted"/>
<dbReference type="InterPro" id="IPR001841">
    <property type="entry name" value="Znf_RING"/>
</dbReference>
<protein>
    <recommendedName>
        <fullName evidence="3">RING-type domain-containing protein</fullName>
    </recommendedName>
</protein>
<sequence>MQVDPYKTPELQQSHSFLRTPPSLKSSREIKKSRQLISRNTKCAICDEGITMNLAGERMIELSCGDFCHSLCYYLILPPVATESPICPLCHTETTCMDELLNRKYAIQKLCDPETPTGEDGFVSDITTQMLGKKEYTELEIGLQSYTPESSPTSARRKLDSYMKPIVEIKKCEQNEIDDNEPSPILCSISIKAPEICAANEENKRKKSVSSTGEEVIIQNFVIGSLIQKIAQSTVESLGGLIIFDIFDININGNDIGDSEVYLFENGLIIMQGAQETCILQSSQFFTAVYSSSNEIVLNLKSEKIPEIKLTVEANYFGEYHIEEWKIVEKWLQIFDKIISGEDNLSSYCKFNPITSNGWGMIPTDLRPHLDQIDNEGLQADPIPIDSISTANIILCLSLVNSFTRIDNETYKLKVKSVLYSVISEMRQNDKLGLIFTGINSRGEPCRQSSLMGYADKNWEGWRLIIDEIEVFSNPNVFFDNFEQLALGLKKCQSLLQYVDISEVKVNKLVVFDFIDEHGSEAESRNFEEDSIKLITELGQNISISIVTQSSEVFGHIEKHFRKPVLGSERLTKFSVEIITKELEDIDSSLLTDLYHNVYLPKISIILQGNTFQMHESAIESSELEIIEFNIGEYYEQKFNFKTNCSKSEIIYTLNWLGNNEIVRARIM</sequence>
<feature type="domain" description="RING-type" evidence="3">
    <location>
        <begin position="43"/>
        <end position="91"/>
    </location>
</feature>
<keyword evidence="1" id="KW-0479">Metal-binding</keyword>
<gene>
    <name evidence="4" type="ORF">CLIB1423_04S06458</name>
</gene>
<name>A0A9P0QNV4_9ASCO</name>
<dbReference type="PROSITE" id="PS50089">
    <property type="entry name" value="ZF_RING_2"/>
    <property type="match status" value="1"/>
</dbReference>
<evidence type="ECO:0000313" key="4">
    <source>
        <dbReference type="EMBL" id="CAH2351809.1"/>
    </source>
</evidence>
<comment type="caution">
    <text evidence="4">The sequence shown here is derived from an EMBL/GenBank/DDBJ whole genome shotgun (WGS) entry which is preliminary data.</text>
</comment>
<dbReference type="GO" id="GO:0008270">
    <property type="term" value="F:zinc ion binding"/>
    <property type="evidence" value="ECO:0007669"/>
    <property type="project" value="UniProtKB-KW"/>
</dbReference>
<reference evidence="4" key="1">
    <citation type="submission" date="2022-03" db="EMBL/GenBank/DDBJ databases">
        <authorList>
            <person name="Legras J.-L."/>
            <person name="Devillers H."/>
            <person name="Grondin C."/>
        </authorList>
    </citation>
    <scope>NUCLEOTIDE SEQUENCE</scope>
    <source>
        <strain evidence="4">CLIB 1423</strain>
    </source>
</reference>
<feature type="region of interest" description="Disordered" evidence="2">
    <location>
        <begin position="1"/>
        <end position="24"/>
    </location>
</feature>
<evidence type="ECO:0000256" key="1">
    <source>
        <dbReference type="PROSITE-ProRule" id="PRU00175"/>
    </source>
</evidence>
<dbReference type="AlphaFoldDB" id="A0A9P0QNV4"/>
<accession>A0A9P0QNV4</accession>
<evidence type="ECO:0000256" key="2">
    <source>
        <dbReference type="SAM" id="MobiDB-lite"/>
    </source>
</evidence>
<keyword evidence="1" id="KW-0863">Zinc-finger</keyword>